<accession>A0A412R2M9</accession>
<dbReference type="AlphaFoldDB" id="A0A412R2M9"/>
<proteinExistence type="predicted"/>
<dbReference type="InterPro" id="IPR011990">
    <property type="entry name" value="TPR-like_helical_dom_sf"/>
</dbReference>
<sequence>MPEVDKAYYALLLAEATDKNKLPLLPCDSLLNFALDYYGDDDREKAVALMYKGRLLAEMDDEKAAIEMNLKALEILQDYPVDTKYRR</sequence>
<evidence type="ECO:0000313" key="1">
    <source>
        <dbReference type="EMBL" id="RGT97723.1"/>
    </source>
</evidence>
<dbReference type="Proteomes" id="UP000283833">
    <property type="component" value="Unassembled WGS sequence"/>
</dbReference>
<reference evidence="1 2" key="1">
    <citation type="submission" date="2018-08" db="EMBL/GenBank/DDBJ databases">
        <title>A genome reference for cultivated species of the human gut microbiota.</title>
        <authorList>
            <person name="Zou Y."/>
            <person name="Xue W."/>
            <person name="Luo G."/>
        </authorList>
    </citation>
    <scope>NUCLEOTIDE SEQUENCE [LARGE SCALE GENOMIC DNA]</scope>
    <source>
        <strain evidence="1 2">AF18-14</strain>
    </source>
</reference>
<evidence type="ECO:0008006" key="3">
    <source>
        <dbReference type="Google" id="ProtNLM"/>
    </source>
</evidence>
<gene>
    <name evidence="1" type="ORF">DWX04_01390</name>
</gene>
<evidence type="ECO:0000313" key="2">
    <source>
        <dbReference type="Proteomes" id="UP000283833"/>
    </source>
</evidence>
<dbReference type="SUPFAM" id="SSF48452">
    <property type="entry name" value="TPR-like"/>
    <property type="match status" value="1"/>
</dbReference>
<dbReference type="EMBL" id="QRXI01000002">
    <property type="protein sequence ID" value="RGT97723.1"/>
    <property type="molecule type" value="Genomic_DNA"/>
</dbReference>
<organism evidence="1 2">
    <name type="scientific">Phocaeicola vulgatus</name>
    <name type="common">Bacteroides vulgatus</name>
    <dbReference type="NCBI Taxonomy" id="821"/>
    <lineage>
        <taxon>Bacteria</taxon>
        <taxon>Pseudomonadati</taxon>
        <taxon>Bacteroidota</taxon>
        <taxon>Bacteroidia</taxon>
        <taxon>Bacteroidales</taxon>
        <taxon>Bacteroidaceae</taxon>
        <taxon>Phocaeicola</taxon>
    </lineage>
</organism>
<name>A0A412R2M9_PHOVU</name>
<protein>
    <recommendedName>
        <fullName evidence="3">Tetratricopeptide repeat protein</fullName>
    </recommendedName>
</protein>
<comment type="caution">
    <text evidence="1">The sequence shown here is derived from an EMBL/GenBank/DDBJ whole genome shotgun (WGS) entry which is preliminary data.</text>
</comment>